<dbReference type="RefSeq" id="XP_033530277.1">
    <property type="nucleotide sequence ID" value="XM_033680327.1"/>
</dbReference>
<name>A0A6G1FSD5_9PEZI</name>
<organism evidence="1">
    <name type="scientific">Eremomyces bilateralis CBS 781.70</name>
    <dbReference type="NCBI Taxonomy" id="1392243"/>
    <lineage>
        <taxon>Eukaryota</taxon>
        <taxon>Fungi</taxon>
        <taxon>Dikarya</taxon>
        <taxon>Ascomycota</taxon>
        <taxon>Pezizomycotina</taxon>
        <taxon>Dothideomycetes</taxon>
        <taxon>Dothideomycetes incertae sedis</taxon>
        <taxon>Eremomycetales</taxon>
        <taxon>Eremomycetaceae</taxon>
        <taxon>Eremomyces</taxon>
    </lineage>
</organism>
<reference evidence="3" key="3">
    <citation type="submission" date="2025-04" db="UniProtKB">
        <authorList>
            <consortium name="RefSeq"/>
        </authorList>
    </citation>
    <scope>IDENTIFICATION</scope>
    <source>
        <strain evidence="3">CBS 781.70</strain>
    </source>
</reference>
<accession>A0A6G1FSD5</accession>
<dbReference type="Proteomes" id="UP000504638">
    <property type="component" value="Unplaced"/>
</dbReference>
<gene>
    <name evidence="1 3" type="ORF">P152DRAFT_462368</name>
</gene>
<keyword evidence="2" id="KW-1185">Reference proteome</keyword>
<sequence>MSTKRFGHFSRASQVPPLISWASHRTLMPVLMFDGQSRFISESSIGFPRAAVVRCAGIHGWFDMLAIKVREEIQRIVNPGIVYSRTLPPWTCPRLTDFR</sequence>
<reference evidence="3" key="2">
    <citation type="submission" date="2020-04" db="EMBL/GenBank/DDBJ databases">
        <authorList>
            <consortium name="NCBI Genome Project"/>
        </authorList>
    </citation>
    <scope>NUCLEOTIDE SEQUENCE</scope>
    <source>
        <strain evidence="3">CBS 781.70</strain>
    </source>
</reference>
<protein>
    <submittedName>
        <fullName evidence="1 3">Uncharacterized protein</fullName>
    </submittedName>
</protein>
<reference evidence="1 3" key="1">
    <citation type="submission" date="2020-01" db="EMBL/GenBank/DDBJ databases">
        <authorList>
            <consortium name="DOE Joint Genome Institute"/>
            <person name="Haridas S."/>
            <person name="Albert R."/>
            <person name="Binder M."/>
            <person name="Bloem J."/>
            <person name="Labutti K."/>
            <person name="Salamov A."/>
            <person name="Andreopoulos B."/>
            <person name="Baker S.E."/>
            <person name="Barry K."/>
            <person name="Bills G."/>
            <person name="Bluhm B.H."/>
            <person name="Cannon C."/>
            <person name="Castanera R."/>
            <person name="Culley D.E."/>
            <person name="Daum C."/>
            <person name="Ezra D."/>
            <person name="Gonzalez J.B."/>
            <person name="Henrissat B."/>
            <person name="Kuo A."/>
            <person name="Liang C."/>
            <person name="Lipzen A."/>
            <person name="Lutzoni F."/>
            <person name="Magnuson J."/>
            <person name="Mondo S."/>
            <person name="Nolan M."/>
            <person name="Ohm R."/>
            <person name="Pangilinan J."/>
            <person name="Park H.-J."/>
            <person name="Ramirez L."/>
            <person name="Alfaro M."/>
            <person name="Sun H."/>
            <person name="Tritt A."/>
            <person name="Yoshinaga Y."/>
            <person name="Zwiers L.-H."/>
            <person name="Turgeon B.G."/>
            <person name="Goodwin S.B."/>
            <person name="Spatafora J.W."/>
            <person name="Crous P.W."/>
            <person name="Grigoriev I.V."/>
        </authorList>
    </citation>
    <scope>NUCLEOTIDE SEQUENCE</scope>
    <source>
        <strain evidence="1 3">CBS 781.70</strain>
    </source>
</reference>
<dbReference type="EMBL" id="ML975181">
    <property type="protein sequence ID" value="KAF1808646.1"/>
    <property type="molecule type" value="Genomic_DNA"/>
</dbReference>
<evidence type="ECO:0000313" key="3">
    <source>
        <dbReference type="RefSeq" id="XP_033530277.1"/>
    </source>
</evidence>
<dbReference type="AlphaFoldDB" id="A0A6G1FSD5"/>
<dbReference type="GeneID" id="54420897"/>
<evidence type="ECO:0000313" key="1">
    <source>
        <dbReference type="EMBL" id="KAF1808646.1"/>
    </source>
</evidence>
<evidence type="ECO:0000313" key="2">
    <source>
        <dbReference type="Proteomes" id="UP000504638"/>
    </source>
</evidence>
<proteinExistence type="predicted"/>